<evidence type="ECO:0000256" key="1">
    <source>
        <dbReference type="ARBA" id="ARBA00023163"/>
    </source>
</evidence>
<dbReference type="PROSITE" id="PS51913">
    <property type="entry name" value="HTH_HARE"/>
    <property type="match status" value="1"/>
</dbReference>
<dbReference type="InterPro" id="IPR000943">
    <property type="entry name" value="RNA_pol_sigma70"/>
</dbReference>
<dbReference type="Gene3D" id="1.10.10.1250">
    <property type="entry name" value="RNA polymerase, subunit delta, N-terminal domain"/>
    <property type="match status" value="1"/>
</dbReference>
<dbReference type="PANTHER" id="PTHR30603:SF47">
    <property type="entry name" value="RNA POLYMERASE SIGMA FACTOR SIGD, CHLOROPLASTIC"/>
    <property type="match status" value="1"/>
</dbReference>
<dbReference type="Pfam" id="PF04545">
    <property type="entry name" value="Sigma70_r4"/>
    <property type="match status" value="1"/>
</dbReference>
<dbReference type="SUPFAM" id="SSF88659">
    <property type="entry name" value="Sigma3 and sigma4 domains of RNA polymerase sigma factors"/>
    <property type="match status" value="1"/>
</dbReference>
<dbReference type="InterPro" id="IPR007759">
    <property type="entry name" value="Asxl_HARE-HTH"/>
</dbReference>
<keyword evidence="1" id="KW-0804">Transcription</keyword>
<evidence type="ECO:0000259" key="2">
    <source>
        <dbReference type="PROSITE" id="PS51913"/>
    </source>
</evidence>
<evidence type="ECO:0000313" key="4">
    <source>
        <dbReference type="Proteomes" id="UP000231276"/>
    </source>
</evidence>
<dbReference type="PRINTS" id="PR00046">
    <property type="entry name" value="SIGMA70FCT"/>
</dbReference>
<name>A0A2H0DWP7_9BACT</name>
<gene>
    <name evidence="3" type="ORF">COW82_01110</name>
</gene>
<dbReference type="GO" id="GO:0003700">
    <property type="term" value="F:DNA-binding transcription factor activity"/>
    <property type="evidence" value="ECO:0007669"/>
    <property type="project" value="InterPro"/>
</dbReference>
<comment type="caution">
    <text evidence="3">The sequence shown here is derived from an EMBL/GenBank/DDBJ whole genome shotgun (WGS) entry which is preliminary data.</text>
</comment>
<reference evidence="3 4" key="1">
    <citation type="submission" date="2017-09" db="EMBL/GenBank/DDBJ databases">
        <title>Depth-based differentiation of microbial function through sediment-hosted aquifers and enrichment of novel symbionts in the deep terrestrial subsurface.</title>
        <authorList>
            <person name="Probst A.J."/>
            <person name="Ladd B."/>
            <person name="Jarett J.K."/>
            <person name="Geller-Mcgrath D.E."/>
            <person name="Sieber C.M."/>
            <person name="Emerson J.B."/>
            <person name="Anantharaman K."/>
            <person name="Thomas B.C."/>
            <person name="Malmstrom R."/>
            <person name="Stieglmeier M."/>
            <person name="Klingl A."/>
            <person name="Woyke T."/>
            <person name="Ryan C.M."/>
            <person name="Banfield J.F."/>
        </authorList>
    </citation>
    <scope>NUCLEOTIDE SEQUENCE [LARGE SCALE GENOMIC DNA]</scope>
    <source>
        <strain evidence="3">CG22_combo_CG10-13_8_21_14_all_43_18</strain>
    </source>
</reference>
<feature type="domain" description="HTH HARE-type" evidence="2">
    <location>
        <begin position="218"/>
        <end position="280"/>
    </location>
</feature>
<organism evidence="3 4">
    <name type="scientific">Candidatus Campbellbacteria bacterium CG22_combo_CG10-13_8_21_14_all_43_18</name>
    <dbReference type="NCBI Taxonomy" id="1974530"/>
    <lineage>
        <taxon>Bacteria</taxon>
        <taxon>Candidatus Campbelliibacteriota</taxon>
    </lineage>
</organism>
<protein>
    <recommendedName>
        <fullName evidence="2">HTH HARE-type domain-containing protein</fullName>
    </recommendedName>
</protein>
<dbReference type="EMBL" id="PCTS01000015">
    <property type="protein sequence ID" value="PIP86603.1"/>
    <property type="molecule type" value="Genomic_DNA"/>
</dbReference>
<proteinExistence type="predicted"/>
<dbReference type="Proteomes" id="UP000231276">
    <property type="component" value="Unassembled WGS sequence"/>
</dbReference>
<dbReference type="GO" id="GO:0006352">
    <property type="term" value="P:DNA-templated transcription initiation"/>
    <property type="evidence" value="ECO:0007669"/>
    <property type="project" value="InterPro"/>
</dbReference>
<dbReference type="InterPro" id="IPR013324">
    <property type="entry name" value="RNA_pol_sigma_r3/r4-like"/>
</dbReference>
<evidence type="ECO:0000313" key="3">
    <source>
        <dbReference type="EMBL" id="PIP86603.1"/>
    </source>
</evidence>
<dbReference type="CDD" id="cd06171">
    <property type="entry name" value="Sigma70_r4"/>
    <property type="match status" value="1"/>
</dbReference>
<dbReference type="InterPro" id="IPR007630">
    <property type="entry name" value="RNA_pol_sigma70_r4"/>
</dbReference>
<dbReference type="InterPro" id="IPR036388">
    <property type="entry name" value="WH-like_DNA-bd_sf"/>
</dbReference>
<dbReference type="PANTHER" id="PTHR30603">
    <property type="entry name" value="RNA POLYMERASE SIGMA FACTOR RPO"/>
    <property type="match status" value="1"/>
</dbReference>
<accession>A0A2H0DWP7</accession>
<dbReference type="InterPro" id="IPR050239">
    <property type="entry name" value="Sigma-70_RNA_pol_init_factors"/>
</dbReference>
<dbReference type="Gene3D" id="1.10.10.10">
    <property type="entry name" value="Winged helix-like DNA-binding domain superfamily/Winged helix DNA-binding domain"/>
    <property type="match status" value="1"/>
</dbReference>
<sequence>MTIITFKPKQATKHLTSVLPERARSVLESRFGLGRNKDRLTLEAIGAIYGITRERVRQIENHALNAILKSDAYSKESHVFDELEELIDSLGGIVSEEDLLSAVSSNPETRNHIHFILVLGDSFKKEKEDFEFKHRWFVDRILAEKVHDSIRKIYKDLSDSDLVSEQDIVSSFLGHLQDVSEKYKKDEIVRRWLSLSKQIAKNPLGEWGLSSSPNVCLKGMKDYAYLVIRQHGSPLHFSEVAKKIKKMFGKEAHIATCHNELIKDSRFVLVGRGLYALKEWGYSAGVVKDVIVDILEKHGSLTKDEIIELVLKERYVKPNTVVVNLQDNNTFKKDKKGRYSLNQ</sequence>
<dbReference type="AlphaFoldDB" id="A0A2H0DWP7"/>
<dbReference type="InterPro" id="IPR038087">
    <property type="entry name" value="RNAP_delta_N_dom_sf"/>
</dbReference>
<dbReference type="Pfam" id="PF05066">
    <property type="entry name" value="HARE-HTH"/>
    <property type="match status" value="1"/>
</dbReference>